<evidence type="ECO:0000313" key="1">
    <source>
        <dbReference type="EMBL" id="CAD7280884.1"/>
    </source>
</evidence>
<evidence type="ECO:0000313" key="2">
    <source>
        <dbReference type="Proteomes" id="UP000678499"/>
    </source>
</evidence>
<sequence>MSGHPANNLPVFPPVKDPSYAGSSHPFWETGTGSKKNRILLNGAILLKMDCQCVLQHLSQNARMYDHLLKIPTIAEGVAESIGKAFLNILQPKAHITCWRWEEHEILPMINEPENQREIQEQQLKEKLEQDRFFPCTGNIISVKNVSGVFGGLDLETMGTKDRIHDEEGTLKPGQQLLRQCTCNVHLNIADSLLFAPAAAGFVAQDLVLSCIWSMARITGKDPALYGLCPGRAPKWRADGTATDGIPPLGKHKHCVANGLCPCMPQALPALDGVGALGNPFAQ</sequence>
<dbReference type="Proteomes" id="UP000678499">
    <property type="component" value="Unassembled WGS sequence"/>
</dbReference>
<dbReference type="EMBL" id="OA884498">
    <property type="protein sequence ID" value="CAD7280884.1"/>
    <property type="molecule type" value="Genomic_DNA"/>
</dbReference>
<reference evidence="1" key="1">
    <citation type="submission" date="2020-11" db="EMBL/GenBank/DDBJ databases">
        <authorList>
            <person name="Tran Van P."/>
        </authorList>
    </citation>
    <scope>NUCLEOTIDE SEQUENCE</scope>
</reference>
<dbReference type="EMBL" id="CAJPEX010002461">
    <property type="protein sequence ID" value="CAG0921036.1"/>
    <property type="molecule type" value="Genomic_DNA"/>
</dbReference>
<organism evidence="1">
    <name type="scientific">Notodromas monacha</name>
    <dbReference type="NCBI Taxonomy" id="399045"/>
    <lineage>
        <taxon>Eukaryota</taxon>
        <taxon>Metazoa</taxon>
        <taxon>Ecdysozoa</taxon>
        <taxon>Arthropoda</taxon>
        <taxon>Crustacea</taxon>
        <taxon>Oligostraca</taxon>
        <taxon>Ostracoda</taxon>
        <taxon>Podocopa</taxon>
        <taxon>Podocopida</taxon>
        <taxon>Cypridocopina</taxon>
        <taxon>Cypridoidea</taxon>
        <taxon>Cyprididae</taxon>
        <taxon>Notodromas</taxon>
    </lineage>
</organism>
<name>A0A7R9BVS9_9CRUS</name>
<dbReference type="AlphaFoldDB" id="A0A7R9BVS9"/>
<gene>
    <name evidence="1" type="ORF">NMOB1V02_LOCUS8541</name>
</gene>
<protein>
    <submittedName>
        <fullName evidence="1">Uncharacterized protein</fullName>
    </submittedName>
</protein>
<accession>A0A7R9BVS9</accession>
<proteinExistence type="predicted"/>
<keyword evidence="2" id="KW-1185">Reference proteome</keyword>